<keyword evidence="11" id="KW-1185">Reference proteome</keyword>
<comment type="subcellular location">
    <subcellularLocation>
        <location evidence="8">Mitochondrion inner membrane</location>
        <topology evidence="8">Peripheral membrane protein</topology>
        <orientation evidence="8">Matrix side</orientation>
    </subcellularLocation>
</comment>
<keyword evidence="8" id="KW-0648">Protein biosynthesis</keyword>
<dbReference type="InterPro" id="IPR038363">
    <property type="entry name" value="LepA_C_sf"/>
</dbReference>
<keyword evidence="7 8" id="KW-0472">Membrane</keyword>
<dbReference type="Gene3D" id="3.30.70.240">
    <property type="match status" value="1"/>
</dbReference>
<comment type="catalytic activity">
    <reaction evidence="8">
        <text>GTP + H2O = GDP + phosphate + H(+)</text>
        <dbReference type="Rhea" id="RHEA:19669"/>
        <dbReference type="ChEBI" id="CHEBI:15377"/>
        <dbReference type="ChEBI" id="CHEBI:15378"/>
        <dbReference type="ChEBI" id="CHEBI:37565"/>
        <dbReference type="ChEBI" id="CHEBI:43474"/>
        <dbReference type="ChEBI" id="CHEBI:58189"/>
        <dbReference type="EC" id="3.6.5.n1"/>
    </reaction>
</comment>
<accession>A0A9W7LCA3</accession>
<evidence type="ECO:0000256" key="7">
    <source>
        <dbReference type="ARBA" id="ARBA00023136"/>
    </source>
</evidence>
<dbReference type="InterPro" id="IPR006297">
    <property type="entry name" value="EF-4"/>
</dbReference>
<dbReference type="GO" id="GO:0005525">
    <property type="term" value="F:GTP binding"/>
    <property type="evidence" value="ECO:0007669"/>
    <property type="project" value="UniProtKB-UniRule"/>
</dbReference>
<evidence type="ECO:0000256" key="1">
    <source>
        <dbReference type="ARBA" id="ARBA00005454"/>
    </source>
</evidence>
<dbReference type="NCBIfam" id="TIGR01393">
    <property type="entry name" value="lepA"/>
    <property type="match status" value="1"/>
</dbReference>
<dbReference type="SMART" id="SM00838">
    <property type="entry name" value="EFG_C"/>
    <property type="match status" value="1"/>
</dbReference>
<dbReference type="EMBL" id="BRYA01000271">
    <property type="protein sequence ID" value="GMI45895.1"/>
    <property type="molecule type" value="Genomic_DNA"/>
</dbReference>
<evidence type="ECO:0000259" key="9">
    <source>
        <dbReference type="PROSITE" id="PS51722"/>
    </source>
</evidence>
<keyword evidence="4 8" id="KW-0378">Hydrolase</keyword>
<evidence type="ECO:0000256" key="2">
    <source>
        <dbReference type="ARBA" id="ARBA00022741"/>
    </source>
</evidence>
<dbReference type="InterPro" id="IPR005225">
    <property type="entry name" value="Small_GTP-bd"/>
</dbReference>
<gene>
    <name evidence="10" type="ORF">TrCOL_g691</name>
</gene>
<dbReference type="InterPro" id="IPR027417">
    <property type="entry name" value="P-loop_NTPase"/>
</dbReference>
<dbReference type="PRINTS" id="PR00315">
    <property type="entry name" value="ELONGATNFCT"/>
</dbReference>
<name>A0A9W7LCA3_9STRA</name>
<dbReference type="InterPro" id="IPR013842">
    <property type="entry name" value="LepA_CTD"/>
</dbReference>
<evidence type="ECO:0000256" key="6">
    <source>
        <dbReference type="ARBA" id="ARBA00023134"/>
    </source>
</evidence>
<feature type="binding site" evidence="8">
    <location>
        <begin position="165"/>
        <end position="168"/>
    </location>
    <ligand>
        <name>GTP</name>
        <dbReference type="ChEBI" id="CHEBI:37565"/>
    </ligand>
</feature>
<comment type="similarity">
    <text evidence="8">Belongs to the GTP-binding elongation factor family. LepA subfamily.</text>
</comment>
<dbReference type="FunFam" id="3.30.70.2570:FF:000001">
    <property type="entry name" value="Translation factor GUF1, mitochondrial"/>
    <property type="match status" value="1"/>
</dbReference>
<dbReference type="AlphaFoldDB" id="A0A9W7LCA3"/>
<dbReference type="GO" id="GO:0006412">
    <property type="term" value="P:translation"/>
    <property type="evidence" value="ECO:0007669"/>
    <property type="project" value="UniProtKB-KW"/>
</dbReference>
<dbReference type="GO" id="GO:0005743">
    <property type="term" value="C:mitochondrial inner membrane"/>
    <property type="evidence" value="ECO:0007669"/>
    <property type="project" value="UniProtKB-SubCell"/>
</dbReference>
<sequence>MLRYISHFRTVSNKTRRLLSTSANPLDSYLSQHSTDKVRNICIIAHIDHGKSSLSSQLLRVGDPTNTSKEDISMLDTLAVEQERGITVKATTASMAYTHSSGDLYLINLFDSPGHVDFSHEVSRSLSCVDGAIILFDASQGIQAQTVAVYEKAKEMGLPLIPVLTKVDMPSARPLEVAMSVSELFPEFDPDEILLTSARKNQGMTEVLDAIVEKVPPPTIRYENDSRLRCKVVDSWFEVQRGVVCLLKVESGKLKEGDRVSVLGGDNYLPDDASANFEHFSIQEVGVMLPHRLRTKKLIKDQMGYAIVGMRNPRQASPGGTIIQHSDVSSLREEIIGASEAHKTPSGDSSVLYASVHPTEENSFDDLVAAVERLALNDMGLEVSMQKGNVASDAGGGPFLGPGLRIGFQGMLHVEIFRQRLRDEFNVEALVTSPKVKYHVKFLSNTRKPRHPDLPSEIVIEDLSDWPSNEEKFIIYEPMVKLRVLAPVDYAGTVMDLITKRRGGEMETKVIDERTWLFTARIPWAEVVTDFHDELKSTTAGFASYDTTEDAKPLEKANLAKIEIMLNGDVVEPLSFVAHSEVAAQQGRSVCKKLEDVLPRQQFKIAIQARAQGKIIARATVNPYRKDVLTKAGKTVGGGDVSRKKKLLEKQKAGKKRMNTSGKVTLSQAAFNSVITK</sequence>
<dbReference type="GO" id="GO:0097177">
    <property type="term" value="F:mitochondrial ribosome binding"/>
    <property type="evidence" value="ECO:0007669"/>
    <property type="project" value="TreeGrafter"/>
</dbReference>
<dbReference type="InterPro" id="IPR000795">
    <property type="entry name" value="T_Tr_GTP-bd_dom"/>
</dbReference>
<dbReference type="Gene3D" id="2.40.30.10">
    <property type="entry name" value="Translation factors"/>
    <property type="match status" value="1"/>
</dbReference>
<keyword evidence="5 8" id="KW-0496">Mitochondrion</keyword>
<dbReference type="SUPFAM" id="SSF52540">
    <property type="entry name" value="P-loop containing nucleoside triphosphate hydrolases"/>
    <property type="match status" value="1"/>
</dbReference>
<dbReference type="PROSITE" id="PS00301">
    <property type="entry name" value="G_TR_1"/>
    <property type="match status" value="1"/>
</dbReference>
<dbReference type="PANTHER" id="PTHR43512">
    <property type="entry name" value="TRANSLATION FACTOR GUF1-RELATED"/>
    <property type="match status" value="1"/>
</dbReference>
<dbReference type="InterPro" id="IPR031157">
    <property type="entry name" value="G_TR_CS"/>
</dbReference>
<dbReference type="Pfam" id="PF00679">
    <property type="entry name" value="EFG_C"/>
    <property type="match status" value="1"/>
</dbReference>
<dbReference type="EC" id="3.6.5.n1" evidence="8"/>
<dbReference type="GO" id="GO:0003924">
    <property type="term" value="F:GTPase activity"/>
    <property type="evidence" value="ECO:0007669"/>
    <property type="project" value="UniProtKB-UniRule"/>
</dbReference>
<feature type="binding site" evidence="8">
    <location>
        <begin position="45"/>
        <end position="52"/>
    </location>
    <ligand>
        <name>GTP</name>
        <dbReference type="ChEBI" id="CHEBI:37565"/>
    </ligand>
</feature>
<dbReference type="Proteomes" id="UP001165065">
    <property type="component" value="Unassembled WGS sequence"/>
</dbReference>
<dbReference type="GO" id="GO:0045727">
    <property type="term" value="P:positive regulation of translation"/>
    <property type="evidence" value="ECO:0007669"/>
    <property type="project" value="UniProtKB-UniRule"/>
</dbReference>
<comment type="similarity">
    <text evidence="1">Belongs to the TRAFAC class translation factor GTPase superfamily. Classic translation factor GTPase family. LepA subfamily.</text>
</comment>
<dbReference type="Gene3D" id="3.40.50.300">
    <property type="entry name" value="P-loop containing nucleotide triphosphate hydrolases"/>
    <property type="match status" value="1"/>
</dbReference>
<comment type="caution">
    <text evidence="10">The sequence shown here is derived from an EMBL/GenBank/DDBJ whole genome shotgun (WGS) entry which is preliminary data.</text>
</comment>
<keyword evidence="2 8" id="KW-0547">Nucleotide-binding</keyword>
<evidence type="ECO:0000256" key="8">
    <source>
        <dbReference type="HAMAP-Rule" id="MF_03137"/>
    </source>
</evidence>
<evidence type="ECO:0000313" key="11">
    <source>
        <dbReference type="Proteomes" id="UP001165065"/>
    </source>
</evidence>
<dbReference type="PROSITE" id="PS51722">
    <property type="entry name" value="G_TR_2"/>
    <property type="match status" value="1"/>
</dbReference>
<evidence type="ECO:0000313" key="10">
    <source>
        <dbReference type="EMBL" id="GMI45895.1"/>
    </source>
</evidence>
<dbReference type="Gene3D" id="3.30.70.2570">
    <property type="entry name" value="Elongation factor 4, C-terminal domain"/>
    <property type="match status" value="1"/>
</dbReference>
<dbReference type="PANTHER" id="PTHR43512:SF7">
    <property type="entry name" value="TRANSLATION FACTOR GUF1, MITOCHONDRIAL"/>
    <property type="match status" value="1"/>
</dbReference>
<dbReference type="NCBIfam" id="TIGR00231">
    <property type="entry name" value="small_GTP"/>
    <property type="match status" value="1"/>
</dbReference>
<dbReference type="Pfam" id="PF00009">
    <property type="entry name" value="GTP_EFTU"/>
    <property type="match status" value="1"/>
</dbReference>
<evidence type="ECO:0000256" key="4">
    <source>
        <dbReference type="ARBA" id="ARBA00022801"/>
    </source>
</evidence>
<proteinExistence type="inferred from homology"/>
<feature type="domain" description="Tr-type G" evidence="9">
    <location>
        <begin position="36"/>
        <end position="219"/>
    </location>
</feature>
<keyword evidence="3 8" id="KW-0999">Mitochondrion inner membrane</keyword>
<evidence type="ECO:0000256" key="3">
    <source>
        <dbReference type="ARBA" id="ARBA00022792"/>
    </source>
</evidence>
<dbReference type="SUPFAM" id="SSF54980">
    <property type="entry name" value="EF-G C-terminal domain-like"/>
    <property type="match status" value="2"/>
</dbReference>
<comment type="function">
    <text evidence="8">Promotes mitochondrial protein synthesis. May act as a fidelity factor of the translation reaction, by catalyzing a one-codon backward translocation of tRNAs on improperly translocated ribosomes. Binds to mitochondrial ribosomes in a GTP-dependent manner.</text>
</comment>
<dbReference type="Pfam" id="PF06421">
    <property type="entry name" value="LepA_C"/>
    <property type="match status" value="1"/>
</dbReference>
<dbReference type="InterPro" id="IPR000640">
    <property type="entry name" value="EFG_V-like"/>
</dbReference>
<evidence type="ECO:0000256" key="5">
    <source>
        <dbReference type="ARBA" id="ARBA00023128"/>
    </source>
</evidence>
<comment type="caution">
    <text evidence="8">Lacks conserved residue(s) required for the propagation of feature annotation.</text>
</comment>
<protein>
    <recommendedName>
        <fullName evidence="8">Translation factor GUF1 homolog, mitochondrial</fullName>
        <ecNumber evidence="8">3.6.5.n1</ecNumber>
    </recommendedName>
    <alternativeName>
        <fullName evidence="8">Elongation factor 4 homolog</fullName>
        <shortName evidence="8">EF-4</shortName>
    </alternativeName>
    <alternativeName>
        <fullName evidence="8">GTPase GUF1 homolog</fullName>
    </alternativeName>
    <alternativeName>
        <fullName evidence="8">Ribosomal back-translocase</fullName>
    </alternativeName>
</protein>
<reference evidence="11" key="1">
    <citation type="journal article" date="2023" name="Commun. Biol.">
        <title>Genome analysis of Parmales, the sister group of diatoms, reveals the evolutionary specialization of diatoms from phago-mixotrophs to photoautotrophs.</title>
        <authorList>
            <person name="Ban H."/>
            <person name="Sato S."/>
            <person name="Yoshikawa S."/>
            <person name="Yamada K."/>
            <person name="Nakamura Y."/>
            <person name="Ichinomiya M."/>
            <person name="Sato N."/>
            <person name="Blanc-Mathieu R."/>
            <person name="Endo H."/>
            <person name="Kuwata A."/>
            <person name="Ogata H."/>
        </authorList>
    </citation>
    <scope>NUCLEOTIDE SEQUENCE [LARGE SCALE GENOMIC DNA]</scope>
</reference>
<dbReference type="GO" id="GO:0005759">
    <property type="term" value="C:mitochondrial matrix"/>
    <property type="evidence" value="ECO:0007669"/>
    <property type="project" value="UniProtKB-UniRule"/>
</dbReference>
<dbReference type="OrthoDB" id="1074at2759"/>
<dbReference type="HAMAP" id="MF_00071">
    <property type="entry name" value="LepA"/>
    <property type="match status" value="1"/>
</dbReference>
<dbReference type="InterPro" id="IPR035647">
    <property type="entry name" value="EFG_III/V"/>
</dbReference>
<dbReference type="Gene3D" id="3.30.70.870">
    <property type="entry name" value="Elongation Factor G (Translational Gtpase), domain 3"/>
    <property type="match status" value="1"/>
</dbReference>
<keyword evidence="6 8" id="KW-0342">GTP-binding</keyword>
<organism evidence="10 11">
    <name type="scientific">Triparma columacea</name>
    <dbReference type="NCBI Taxonomy" id="722753"/>
    <lineage>
        <taxon>Eukaryota</taxon>
        <taxon>Sar</taxon>
        <taxon>Stramenopiles</taxon>
        <taxon>Ochrophyta</taxon>
        <taxon>Bolidophyceae</taxon>
        <taxon>Parmales</taxon>
        <taxon>Triparmaceae</taxon>
        <taxon>Triparma</taxon>
    </lineage>
</organism>